<protein>
    <recommendedName>
        <fullName evidence="3">Serine protease</fullName>
    </recommendedName>
</protein>
<comment type="caution">
    <text evidence="1">The sequence shown here is derived from an EMBL/GenBank/DDBJ whole genome shotgun (WGS) entry which is preliminary data.</text>
</comment>
<reference evidence="2" key="1">
    <citation type="journal article" date="2019" name="Int. J. Syst. Evol. Microbiol.">
        <title>The Global Catalogue of Microorganisms (GCM) 10K type strain sequencing project: providing services to taxonomists for standard genome sequencing and annotation.</title>
        <authorList>
            <consortium name="The Broad Institute Genomics Platform"/>
            <consortium name="The Broad Institute Genome Sequencing Center for Infectious Disease"/>
            <person name="Wu L."/>
            <person name="Ma J."/>
        </authorList>
    </citation>
    <scope>NUCLEOTIDE SEQUENCE [LARGE SCALE GENOMIC DNA]</scope>
    <source>
        <strain evidence="2">CGMCC 1.15277</strain>
    </source>
</reference>
<name>A0ABW1WZJ9_9ACTN</name>
<dbReference type="Proteomes" id="UP001596266">
    <property type="component" value="Unassembled WGS sequence"/>
</dbReference>
<evidence type="ECO:0000313" key="2">
    <source>
        <dbReference type="Proteomes" id="UP001596266"/>
    </source>
</evidence>
<sequence>MTPAPRGSKRLRTRVVTAALVVFASLIAVPALTASSTPMAPIIQQQP</sequence>
<gene>
    <name evidence="1" type="ORF">ACFP57_06035</name>
</gene>
<proteinExistence type="predicted"/>
<organism evidence="1 2">
    <name type="scientific">Luteococcus sanguinis</name>
    <dbReference type="NCBI Taxonomy" id="174038"/>
    <lineage>
        <taxon>Bacteria</taxon>
        <taxon>Bacillati</taxon>
        <taxon>Actinomycetota</taxon>
        <taxon>Actinomycetes</taxon>
        <taxon>Propionibacteriales</taxon>
        <taxon>Propionibacteriaceae</taxon>
        <taxon>Luteococcus</taxon>
    </lineage>
</organism>
<dbReference type="EMBL" id="JBHSUA010000011">
    <property type="protein sequence ID" value="MFC6396545.1"/>
    <property type="molecule type" value="Genomic_DNA"/>
</dbReference>
<dbReference type="RefSeq" id="WP_343885566.1">
    <property type="nucleotide sequence ID" value="NZ_BAAAKI010000008.1"/>
</dbReference>
<evidence type="ECO:0000313" key="1">
    <source>
        <dbReference type="EMBL" id="MFC6396545.1"/>
    </source>
</evidence>
<accession>A0ABW1WZJ9</accession>
<keyword evidence="2" id="KW-1185">Reference proteome</keyword>
<evidence type="ECO:0008006" key="3">
    <source>
        <dbReference type="Google" id="ProtNLM"/>
    </source>
</evidence>